<keyword evidence="6" id="KW-0631">Potassium channel</keyword>
<dbReference type="InterPro" id="IPR010617">
    <property type="entry name" value="TMEM175-like"/>
</dbReference>
<evidence type="ECO:0000256" key="3">
    <source>
        <dbReference type="ARBA" id="ARBA00022448"/>
    </source>
</evidence>
<reference evidence="15 16" key="1">
    <citation type="submission" date="2019-07" db="EMBL/GenBank/DDBJ databases">
        <title>Whole genome shotgun sequence of Pseudonocardia sulfidoxydans NBRC 16205.</title>
        <authorList>
            <person name="Hosoyama A."/>
            <person name="Uohara A."/>
            <person name="Ohji S."/>
            <person name="Ichikawa N."/>
        </authorList>
    </citation>
    <scope>NUCLEOTIDE SEQUENCE [LARGE SCALE GENOMIC DNA]</scope>
    <source>
        <strain evidence="15 16">NBRC 16205</strain>
    </source>
</reference>
<dbReference type="GO" id="GO:0016020">
    <property type="term" value="C:membrane"/>
    <property type="evidence" value="ECO:0007669"/>
    <property type="project" value="UniProtKB-SubCell"/>
</dbReference>
<protein>
    <submittedName>
        <fullName evidence="15">DUF1211 domain-containing membrane protein</fullName>
    </submittedName>
</protein>
<dbReference type="PANTHER" id="PTHR31462:SF5">
    <property type="entry name" value="ENDOSOMAL_LYSOSOMAL PROTON CHANNEL TMEM175"/>
    <property type="match status" value="1"/>
</dbReference>
<name>A0A511DGK7_9PSEU</name>
<keyword evidence="16" id="KW-1185">Reference proteome</keyword>
<dbReference type="Proteomes" id="UP000321685">
    <property type="component" value="Unassembled WGS sequence"/>
</dbReference>
<comment type="caution">
    <text evidence="15">The sequence shown here is derived from an EMBL/GenBank/DDBJ whole genome shotgun (WGS) entry which is preliminary data.</text>
</comment>
<dbReference type="GO" id="GO:0015252">
    <property type="term" value="F:proton channel activity"/>
    <property type="evidence" value="ECO:0007669"/>
    <property type="project" value="InterPro"/>
</dbReference>
<feature type="transmembrane region" description="Helical" evidence="14">
    <location>
        <begin position="205"/>
        <end position="222"/>
    </location>
</feature>
<evidence type="ECO:0000256" key="9">
    <source>
        <dbReference type="ARBA" id="ARBA00023065"/>
    </source>
</evidence>
<keyword evidence="4" id="KW-0633">Potassium transport</keyword>
<evidence type="ECO:0000256" key="11">
    <source>
        <dbReference type="ARBA" id="ARBA00023303"/>
    </source>
</evidence>
<keyword evidence="9" id="KW-0406">Ion transport</keyword>
<keyword evidence="10 14" id="KW-0472">Membrane</keyword>
<gene>
    <name evidence="15" type="ORF">PSU4_28800</name>
</gene>
<evidence type="ECO:0000256" key="7">
    <source>
        <dbReference type="ARBA" id="ARBA00022958"/>
    </source>
</evidence>
<sequence>MRTPVEQGSAMSGDDPATTAEPEDDEPGDGAVEPAGVGRLLAFSDGVFSIAFTILVLDIAVPDDLSPAGLRNALAGQVPQLLSALLSFAVIGRFWVSHHDMLRQVRGADAGLLVVNTALLAAVALIPFTTSLLAEYGDLVEPTVYYAGMVAITAALQLVMLWWITRRGLLLPGTPRSSLEAAAGGLGSSVMAFVVSIPVAFASTTAAQLCWLLAFVPLAPLLRRLRPAR</sequence>
<evidence type="ECO:0000256" key="14">
    <source>
        <dbReference type="SAM" id="Phobius"/>
    </source>
</evidence>
<comment type="similarity">
    <text evidence="2">Belongs to the TMEM175 family.</text>
</comment>
<evidence type="ECO:0000256" key="10">
    <source>
        <dbReference type="ARBA" id="ARBA00023136"/>
    </source>
</evidence>
<evidence type="ECO:0000256" key="8">
    <source>
        <dbReference type="ARBA" id="ARBA00022989"/>
    </source>
</evidence>
<evidence type="ECO:0000256" key="1">
    <source>
        <dbReference type="ARBA" id="ARBA00004141"/>
    </source>
</evidence>
<dbReference type="OrthoDB" id="7626281at2"/>
<feature type="transmembrane region" description="Helical" evidence="14">
    <location>
        <begin position="110"/>
        <end position="133"/>
    </location>
</feature>
<evidence type="ECO:0000256" key="2">
    <source>
        <dbReference type="ARBA" id="ARBA00006920"/>
    </source>
</evidence>
<feature type="transmembrane region" description="Helical" evidence="14">
    <location>
        <begin position="81"/>
        <end position="98"/>
    </location>
</feature>
<organism evidence="15 16">
    <name type="scientific">Pseudonocardia sulfidoxydans NBRC 16205</name>
    <dbReference type="NCBI Taxonomy" id="1223511"/>
    <lineage>
        <taxon>Bacteria</taxon>
        <taxon>Bacillati</taxon>
        <taxon>Actinomycetota</taxon>
        <taxon>Actinomycetes</taxon>
        <taxon>Pseudonocardiales</taxon>
        <taxon>Pseudonocardiaceae</taxon>
        <taxon>Pseudonocardia</taxon>
    </lineage>
</organism>
<evidence type="ECO:0000256" key="5">
    <source>
        <dbReference type="ARBA" id="ARBA00022692"/>
    </source>
</evidence>
<comment type="catalytic activity">
    <reaction evidence="12">
        <text>K(+)(in) = K(+)(out)</text>
        <dbReference type="Rhea" id="RHEA:29463"/>
        <dbReference type="ChEBI" id="CHEBI:29103"/>
    </reaction>
</comment>
<keyword evidence="8 14" id="KW-1133">Transmembrane helix</keyword>
<dbReference type="EMBL" id="BJVJ01000026">
    <property type="protein sequence ID" value="GEL23926.1"/>
    <property type="molecule type" value="Genomic_DNA"/>
</dbReference>
<keyword evidence="5 14" id="KW-0812">Transmembrane</keyword>
<accession>A0A511DGK7</accession>
<keyword evidence="3" id="KW-0813">Transport</keyword>
<evidence type="ECO:0000313" key="15">
    <source>
        <dbReference type="EMBL" id="GEL23926.1"/>
    </source>
</evidence>
<evidence type="ECO:0000256" key="4">
    <source>
        <dbReference type="ARBA" id="ARBA00022538"/>
    </source>
</evidence>
<evidence type="ECO:0000256" key="13">
    <source>
        <dbReference type="SAM" id="MobiDB-lite"/>
    </source>
</evidence>
<evidence type="ECO:0000313" key="16">
    <source>
        <dbReference type="Proteomes" id="UP000321685"/>
    </source>
</evidence>
<evidence type="ECO:0000256" key="12">
    <source>
        <dbReference type="ARBA" id="ARBA00034430"/>
    </source>
</evidence>
<feature type="region of interest" description="Disordered" evidence="13">
    <location>
        <begin position="1"/>
        <end position="31"/>
    </location>
</feature>
<feature type="transmembrane region" description="Helical" evidence="14">
    <location>
        <begin position="177"/>
        <end position="199"/>
    </location>
</feature>
<dbReference type="GO" id="GO:0005267">
    <property type="term" value="F:potassium channel activity"/>
    <property type="evidence" value="ECO:0007669"/>
    <property type="project" value="UniProtKB-KW"/>
</dbReference>
<feature type="transmembrane region" description="Helical" evidence="14">
    <location>
        <begin position="145"/>
        <end position="165"/>
    </location>
</feature>
<keyword evidence="7" id="KW-0630">Potassium</keyword>
<feature type="transmembrane region" description="Helical" evidence="14">
    <location>
        <begin position="40"/>
        <end position="61"/>
    </location>
</feature>
<proteinExistence type="inferred from homology"/>
<evidence type="ECO:0000256" key="6">
    <source>
        <dbReference type="ARBA" id="ARBA00022826"/>
    </source>
</evidence>
<dbReference type="PANTHER" id="PTHR31462">
    <property type="entry name" value="ENDOSOMAL/LYSOSOMAL POTASSIUM CHANNEL TMEM175"/>
    <property type="match status" value="1"/>
</dbReference>
<dbReference type="AlphaFoldDB" id="A0A511DGK7"/>
<keyword evidence="11" id="KW-0407">Ion channel</keyword>
<dbReference type="Pfam" id="PF06736">
    <property type="entry name" value="TMEM175"/>
    <property type="match status" value="1"/>
</dbReference>
<comment type="subcellular location">
    <subcellularLocation>
        <location evidence="1">Membrane</location>
        <topology evidence="1">Multi-pass membrane protein</topology>
    </subcellularLocation>
</comment>